<sequence>MNQTLAHWFGSEADEEEKCKLKNQKNIFYFDSNTMEAKWLNKQPKNITFSLVVKWNNVSINVCTNLEQDHNYKIPSDTTFNLKSISYIKSNLQKCIRRKLNDQAIKTAYHFIKLSINEFLRRISIIIIEDVILHYSYSTIVWLMAATSSKKSTFKPNKYIIDFLLGFTNTLCNINEYDKIGINDLDYDLEMLGNYDLLYSLQFRKSYGGMDSDVDMLNYITGIWLDRFKSNIDCNKTEIKLINSTNIGELTLDDWKLEGDNCAGVDFHCAPYIIDILAKKYNKYSENEIQSAIWNCSSKINYRKNNKKSAKDIEIWNMVELQLYRVQQDLLSKIYQ</sequence>
<proteinExistence type="predicted"/>
<name>A0A3G4ZPH4_9VIRU</name>
<dbReference type="Gene3D" id="1.20.272.10">
    <property type="match status" value="1"/>
</dbReference>
<accession>A0A3G4ZPH4</accession>
<protein>
    <submittedName>
        <fullName evidence="1">Uncharacterized protein</fullName>
    </submittedName>
</protein>
<gene>
    <name evidence="1" type="ORF">Barrevirus1_7</name>
</gene>
<evidence type="ECO:0000313" key="1">
    <source>
        <dbReference type="EMBL" id="AYV76785.1"/>
    </source>
</evidence>
<dbReference type="EMBL" id="MK071998">
    <property type="protein sequence ID" value="AYV76785.1"/>
    <property type="molecule type" value="Genomic_DNA"/>
</dbReference>
<reference evidence="1" key="1">
    <citation type="submission" date="2018-10" db="EMBL/GenBank/DDBJ databases">
        <title>Hidden diversity of soil giant viruses.</title>
        <authorList>
            <person name="Schulz F."/>
            <person name="Alteio L."/>
            <person name="Goudeau D."/>
            <person name="Ryan E.M."/>
            <person name="Malmstrom R.R."/>
            <person name="Blanchard J."/>
            <person name="Woyke T."/>
        </authorList>
    </citation>
    <scope>NUCLEOTIDE SEQUENCE</scope>
    <source>
        <strain evidence="1">BAV1</strain>
    </source>
</reference>
<organism evidence="1">
    <name type="scientific">Barrevirus sp</name>
    <dbReference type="NCBI Taxonomy" id="2487763"/>
    <lineage>
        <taxon>Viruses</taxon>
        <taxon>Varidnaviria</taxon>
        <taxon>Bamfordvirae</taxon>
        <taxon>Nucleocytoviricota</taxon>
        <taxon>Megaviricetes</taxon>
        <taxon>Imitervirales</taxon>
        <taxon>Mimiviridae</taxon>
        <taxon>Klosneuvirinae</taxon>
    </lineage>
</organism>